<dbReference type="SMART" id="SM00220">
    <property type="entry name" value="S_TKc"/>
    <property type="match status" value="1"/>
</dbReference>
<dbReference type="InterPro" id="IPR000719">
    <property type="entry name" value="Prot_kinase_dom"/>
</dbReference>
<keyword evidence="2" id="KW-0418">Kinase</keyword>
<evidence type="ECO:0000313" key="2">
    <source>
        <dbReference type="EMBL" id="KRX25809.1"/>
    </source>
</evidence>
<dbReference type="Pfam" id="PF00069">
    <property type="entry name" value="Pkinase"/>
    <property type="match status" value="1"/>
</dbReference>
<dbReference type="OrthoDB" id="5872528at2759"/>
<accession>A0A0V0SGN0</accession>
<organism evidence="2 3">
    <name type="scientific">Trichinella nelsoni</name>
    <dbReference type="NCBI Taxonomy" id="6336"/>
    <lineage>
        <taxon>Eukaryota</taxon>
        <taxon>Metazoa</taxon>
        <taxon>Ecdysozoa</taxon>
        <taxon>Nematoda</taxon>
        <taxon>Enoplea</taxon>
        <taxon>Dorylaimia</taxon>
        <taxon>Trichinellida</taxon>
        <taxon>Trichinellidae</taxon>
        <taxon>Trichinella</taxon>
    </lineage>
</organism>
<protein>
    <submittedName>
        <fullName evidence="2">Tau-tubulin kinase 1</fullName>
    </submittedName>
</protein>
<dbReference type="InterPro" id="IPR050235">
    <property type="entry name" value="CK1_Ser-Thr_kinase"/>
</dbReference>
<evidence type="ECO:0000313" key="3">
    <source>
        <dbReference type="Proteomes" id="UP000054630"/>
    </source>
</evidence>
<dbReference type="GO" id="GO:0004672">
    <property type="term" value="F:protein kinase activity"/>
    <property type="evidence" value="ECO:0007669"/>
    <property type="project" value="InterPro"/>
</dbReference>
<sequence length="326" mass="37916">MHFKLDRTASSMPVFGIIVVCSERARMATDRMKTSEALSTFYGPKDVVNDRYEVVKLLGIGGIGAVFHVKDKTDQKHYALKAEWLESPMSIHQDKHIMKLMESCSVNFCRFIDEGSTDSIRYLVMTLAGDNLHQLRRRYGNLSTCTVVRVGEECVKALRDLHRQGFVHRDIKPSNIAISKNQEDRGRIYLLDFSCARQYVVNGQLRPPRNKPQFCSTPYYASVNALRNKEMGPGDDLISLFYTLAEMYQGRLPWKIFDPIDTLWKVKRNVTVEELFSDMPDQFSLLFNKFKSLSYGDVIDYEFILDKFQEMKRELGFKYENPYEWE</sequence>
<dbReference type="STRING" id="6336.A0A0V0SGN0"/>
<dbReference type="PANTHER" id="PTHR11909">
    <property type="entry name" value="CASEIN KINASE-RELATED"/>
    <property type="match status" value="1"/>
</dbReference>
<dbReference type="Gene3D" id="1.10.510.10">
    <property type="entry name" value="Transferase(Phosphotransferase) domain 1"/>
    <property type="match status" value="1"/>
</dbReference>
<evidence type="ECO:0000259" key="1">
    <source>
        <dbReference type="PROSITE" id="PS50011"/>
    </source>
</evidence>
<feature type="domain" description="Protein kinase" evidence="1">
    <location>
        <begin position="52"/>
        <end position="326"/>
    </location>
</feature>
<dbReference type="PROSITE" id="PS50011">
    <property type="entry name" value="PROTEIN_KINASE_DOM"/>
    <property type="match status" value="1"/>
</dbReference>
<proteinExistence type="predicted"/>
<dbReference type="AlphaFoldDB" id="A0A0V0SGN0"/>
<dbReference type="SUPFAM" id="SSF56112">
    <property type="entry name" value="Protein kinase-like (PK-like)"/>
    <property type="match status" value="1"/>
</dbReference>
<dbReference type="EMBL" id="JYDL01000010">
    <property type="protein sequence ID" value="KRX25809.1"/>
    <property type="molecule type" value="Genomic_DNA"/>
</dbReference>
<reference evidence="2 3" key="1">
    <citation type="submission" date="2015-01" db="EMBL/GenBank/DDBJ databases">
        <title>Evolution of Trichinella species and genotypes.</title>
        <authorList>
            <person name="Korhonen P.K."/>
            <person name="Edoardo P."/>
            <person name="Giuseppe L.R."/>
            <person name="Gasser R.B."/>
        </authorList>
    </citation>
    <scope>NUCLEOTIDE SEQUENCE [LARGE SCALE GENOMIC DNA]</scope>
    <source>
        <strain evidence="2">ISS37</strain>
    </source>
</reference>
<dbReference type="GO" id="GO:0005524">
    <property type="term" value="F:ATP binding"/>
    <property type="evidence" value="ECO:0007669"/>
    <property type="project" value="InterPro"/>
</dbReference>
<comment type="caution">
    <text evidence="2">The sequence shown here is derived from an EMBL/GenBank/DDBJ whole genome shotgun (WGS) entry which is preliminary data.</text>
</comment>
<dbReference type="InterPro" id="IPR011009">
    <property type="entry name" value="Kinase-like_dom_sf"/>
</dbReference>
<name>A0A0V0SGN0_9BILA</name>
<gene>
    <name evidence="2" type="primary">Ttbk1</name>
    <name evidence="2" type="ORF">T07_7654</name>
</gene>
<keyword evidence="3" id="KW-1185">Reference proteome</keyword>
<keyword evidence="2" id="KW-0808">Transferase</keyword>
<dbReference type="Proteomes" id="UP000054630">
    <property type="component" value="Unassembled WGS sequence"/>
</dbReference>